<evidence type="ECO:0000313" key="2">
    <source>
        <dbReference type="EMBL" id="MDR6940450.1"/>
    </source>
</evidence>
<proteinExistence type="predicted"/>
<accession>A0ABU1T4X9</accession>
<dbReference type="EMBL" id="JAVDUU010000001">
    <property type="protein sequence ID" value="MDR6940450.1"/>
    <property type="molecule type" value="Genomic_DNA"/>
</dbReference>
<evidence type="ECO:0000313" key="3">
    <source>
        <dbReference type="Proteomes" id="UP001247620"/>
    </source>
</evidence>
<organism evidence="2 3">
    <name type="scientific">Mucilaginibacter pocheonensis</name>
    <dbReference type="NCBI Taxonomy" id="398050"/>
    <lineage>
        <taxon>Bacteria</taxon>
        <taxon>Pseudomonadati</taxon>
        <taxon>Bacteroidota</taxon>
        <taxon>Sphingobacteriia</taxon>
        <taxon>Sphingobacteriales</taxon>
        <taxon>Sphingobacteriaceae</taxon>
        <taxon>Mucilaginibacter</taxon>
    </lineage>
</organism>
<feature type="chain" id="PRO_5046943443" evidence="1">
    <location>
        <begin position="25"/>
        <end position="139"/>
    </location>
</feature>
<reference evidence="2 3" key="1">
    <citation type="submission" date="2023-07" db="EMBL/GenBank/DDBJ databases">
        <title>Sorghum-associated microbial communities from plants grown in Nebraska, USA.</title>
        <authorList>
            <person name="Schachtman D."/>
        </authorList>
    </citation>
    <scope>NUCLEOTIDE SEQUENCE [LARGE SCALE GENOMIC DNA]</scope>
    <source>
        <strain evidence="2 3">3262</strain>
    </source>
</reference>
<dbReference type="Proteomes" id="UP001247620">
    <property type="component" value="Unassembled WGS sequence"/>
</dbReference>
<keyword evidence="1" id="KW-0732">Signal</keyword>
<keyword evidence="3" id="KW-1185">Reference proteome</keyword>
<sequence length="139" mass="14825">MKKSLLFLLLIAVCSACSQKSRQAAPCNPGMCTMMFTTIGIHFVDNAGKPVAIKDFKAVNLRTNKDIKTEPINGSEANRGFHVIATDGNMKEFTNQGDDVRVTATDSVSNQTKSVTVKLAGGCACHISKVSGPDTLAFD</sequence>
<comment type="caution">
    <text evidence="2">The sequence shown here is derived from an EMBL/GenBank/DDBJ whole genome shotgun (WGS) entry which is preliminary data.</text>
</comment>
<protein>
    <submittedName>
        <fullName evidence="2">Uncharacterized protein</fullName>
    </submittedName>
</protein>
<evidence type="ECO:0000256" key="1">
    <source>
        <dbReference type="SAM" id="SignalP"/>
    </source>
</evidence>
<name>A0ABU1T4X9_9SPHI</name>
<dbReference type="RefSeq" id="WP_310091115.1">
    <property type="nucleotide sequence ID" value="NZ_JAVDUU010000001.1"/>
</dbReference>
<feature type="signal peptide" evidence="1">
    <location>
        <begin position="1"/>
        <end position="24"/>
    </location>
</feature>
<gene>
    <name evidence="2" type="ORF">J2W55_000278</name>
</gene>